<dbReference type="OrthoDB" id="9808290at2"/>
<evidence type="ECO:0008006" key="4">
    <source>
        <dbReference type="Google" id="ProtNLM"/>
    </source>
</evidence>
<protein>
    <recommendedName>
        <fullName evidence="4">DUF192 domain-containing protein</fullName>
    </recommendedName>
</protein>
<dbReference type="PANTHER" id="PTHR37953:SF1">
    <property type="entry name" value="UPF0127 PROTEIN MJ1496"/>
    <property type="match status" value="1"/>
</dbReference>
<gene>
    <name evidence="2" type="ORF">PCC6912_36770</name>
</gene>
<accession>A0A3S0XUY9</accession>
<keyword evidence="1" id="KW-0732">Signal</keyword>
<reference evidence="2 3" key="1">
    <citation type="journal article" date="2019" name="Genome Biol. Evol.">
        <title>Day and night: Metabolic profiles and evolutionary relationships of six axenic non-marine cyanobacteria.</title>
        <authorList>
            <person name="Will S.E."/>
            <person name="Henke P."/>
            <person name="Boedeker C."/>
            <person name="Huang S."/>
            <person name="Brinkmann H."/>
            <person name="Rohde M."/>
            <person name="Jarek M."/>
            <person name="Friedl T."/>
            <person name="Seufert S."/>
            <person name="Schumacher M."/>
            <person name="Overmann J."/>
            <person name="Neumann-Schaal M."/>
            <person name="Petersen J."/>
        </authorList>
    </citation>
    <scope>NUCLEOTIDE SEQUENCE [LARGE SCALE GENOMIC DNA]</scope>
    <source>
        <strain evidence="2 3">PCC 6912</strain>
    </source>
</reference>
<feature type="signal peptide" evidence="1">
    <location>
        <begin position="1"/>
        <end position="25"/>
    </location>
</feature>
<proteinExistence type="predicted"/>
<feature type="chain" id="PRO_5018652476" description="DUF192 domain-containing protein" evidence="1">
    <location>
        <begin position="26"/>
        <end position="186"/>
    </location>
</feature>
<evidence type="ECO:0000313" key="3">
    <source>
        <dbReference type="Proteomes" id="UP000268857"/>
    </source>
</evidence>
<dbReference type="PANTHER" id="PTHR37953">
    <property type="entry name" value="UPF0127 PROTEIN MJ1496"/>
    <property type="match status" value="1"/>
</dbReference>
<evidence type="ECO:0000256" key="1">
    <source>
        <dbReference type="SAM" id="SignalP"/>
    </source>
</evidence>
<dbReference type="InterPro" id="IPR003795">
    <property type="entry name" value="DUF192"/>
</dbReference>
<keyword evidence="3" id="KW-1185">Reference proteome</keyword>
<dbReference type="RefSeq" id="WP_016879514.1">
    <property type="nucleotide sequence ID" value="NZ_AJLN01000063.1"/>
</dbReference>
<comment type="caution">
    <text evidence="2">The sequence shown here is derived from an EMBL/GenBank/DDBJ whole genome shotgun (WGS) entry which is preliminary data.</text>
</comment>
<dbReference type="AlphaFoldDB" id="A0A3S0XUY9"/>
<dbReference type="Proteomes" id="UP000268857">
    <property type="component" value="Unassembled WGS sequence"/>
</dbReference>
<dbReference type="Gene3D" id="2.60.120.1140">
    <property type="entry name" value="Protein of unknown function DUF192"/>
    <property type="match status" value="1"/>
</dbReference>
<name>A0A3S0XUY9_CHLFR</name>
<dbReference type="InterPro" id="IPR038695">
    <property type="entry name" value="Saro_0823-like_sf"/>
</dbReference>
<evidence type="ECO:0000313" key="2">
    <source>
        <dbReference type="EMBL" id="RUR78335.1"/>
    </source>
</evidence>
<dbReference type="EMBL" id="RSCJ01000015">
    <property type="protein sequence ID" value="RUR78335.1"/>
    <property type="molecule type" value="Genomic_DNA"/>
</dbReference>
<organism evidence="2 3">
    <name type="scientific">Chlorogloeopsis fritschii PCC 6912</name>
    <dbReference type="NCBI Taxonomy" id="211165"/>
    <lineage>
        <taxon>Bacteria</taxon>
        <taxon>Bacillati</taxon>
        <taxon>Cyanobacteriota</taxon>
        <taxon>Cyanophyceae</taxon>
        <taxon>Nostocales</taxon>
        <taxon>Chlorogloeopsidaceae</taxon>
        <taxon>Chlorogloeopsis</taxon>
    </lineage>
</organism>
<sequence>MILWQSLLSILLGVMLIGCSAPTPAKPPITAPSSPTSTPLKFEPLPQLTNSAGQQLPISARATVPNGIKIDLEVAQTPAQQAMGLMYRPALPKNRGMLFKFSSPQPVSFWMKNVPVSLDMVFLRQGKIQKIIPAVPPCTADPCPTYGPRTQIDQVIELRSGRAAELGLKEGDRIKIDFLTSGNLRK</sequence>
<dbReference type="Pfam" id="PF02643">
    <property type="entry name" value="DUF192"/>
    <property type="match status" value="1"/>
</dbReference>